<dbReference type="VEuPathDB" id="FungiDB:PSTT_09349"/>
<comment type="caution">
    <text evidence="1">The sequence shown here is derived from an EMBL/GenBank/DDBJ whole genome shotgun (WGS) entry which is preliminary data.</text>
</comment>
<proteinExistence type="predicted"/>
<accession>A0A2S4V8V4</accession>
<keyword evidence="2" id="KW-1185">Reference proteome</keyword>
<dbReference type="VEuPathDB" id="FungiDB:PSHT_12246"/>
<reference evidence="1" key="1">
    <citation type="submission" date="2017-12" db="EMBL/GenBank/DDBJ databases">
        <title>Gene loss provides genomic basis for host adaptation in cereal stripe rust fungi.</title>
        <authorList>
            <person name="Xia C."/>
        </authorList>
    </citation>
    <scope>NUCLEOTIDE SEQUENCE [LARGE SCALE GENOMIC DNA]</scope>
    <source>
        <strain evidence="1">93-210</strain>
    </source>
</reference>
<evidence type="ECO:0000313" key="1">
    <source>
        <dbReference type="EMBL" id="POW05927.1"/>
    </source>
</evidence>
<gene>
    <name evidence="1" type="ORF">PSTT_09349</name>
</gene>
<sequence>MTPSISCERPQVLTSVVGYGFTDCASKVELGECAALITTTHPESDGARACRMGYDMAELLKPMAMAPAACCHGTAPCTDLSSFAVTGLLRAGNSLQATAPAPADVKCDPKRVVSSADCDKAWAKIKYEPDSTLFKDSGHIERISGNCVVSPPLQLSVTVVKTAQTIVNKPTVEDGFKKMIARCKNSARLSSALLLISIDGAHYAYYPLPGLQDAHLAIRPRAKTFPIEDDAAFNEPVCLDMPDVPKAEKADCMEAYKALTTNSDGHFVDASKAPINVVVTTVKTCKVSPTLIQIPYPDPLENYGGASTHQTFQELPRATKHDLDSIFGKMLDKCNGKWAAVPIEKGAAGAKRAIVFDSYASQKALVNLIWYNQAKYLDRCPSHSN</sequence>
<organism evidence="1 2">
    <name type="scientific">Puccinia striiformis</name>
    <dbReference type="NCBI Taxonomy" id="27350"/>
    <lineage>
        <taxon>Eukaryota</taxon>
        <taxon>Fungi</taxon>
        <taxon>Dikarya</taxon>
        <taxon>Basidiomycota</taxon>
        <taxon>Pucciniomycotina</taxon>
        <taxon>Pucciniomycetes</taxon>
        <taxon>Pucciniales</taxon>
        <taxon>Pucciniaceae</taxon>
        <taxon>Puccinia</taxon>
    </lineage>
</organism>
<name>A0A2S4V8V4_9BASI</name>
<evidence type="ECO:0000313" key="2">
    <source>
        <dbReference type="Proteomes" id="UP000239156"/>
    </source>
</evidence>
<protein>
    <submittedName>
        <fullName evidence="1">Uncharacterized protein</fullName>
    </submittedName>
</protein>
<dbReference type="AlphaFoldDB" id="A0A2S4V8V4"/>
<dbReference type="Proteomes" id="UP000239156">
    <property type="component" value="Unassembled WGS sequence"/>
</dbReference>
<dbReference type="EMBL" id="PKSL01000092">
    <property type="protein sequence ID" value="POW05927.1"/>
    <property type="molecule type" value="Genomic_DNA"/>
</dbReference>
<feature type="non-terminal residue" evidence="1">
    <location>
        <position position="385"/>
    </location>
</feature>